<reference evidence="1" key="1">
    <citation type="submission" date="2022-03" db="EMBL/GenBank/DDBJ databases">
        <title>Genomic analyses of argali, domestic sheep and their hybrids provide insights into chromosomal evolution, heterosis and genetic basis of agronomic traits.</title>
        <authorList>
            <person name="Li M."/>
        </authorList>
    </citation>
    <scope>NUCLEOTIDE SEQUENCE</scope>
    <source>
        <strain evidence="1">F1 hybrid</strain>
    </source>
</reference>
<name>A0ACB9UUX9_9CETA</name>
<gene>
    <name evidence="1" type="ORF">MJG53_009816</name>
</gene>
<keyword evidence="2" id="KW-1185">Reference proteome</keyword>
<protein>
    <submittedName>
        <fullName evidence="1">Uncharacterized protein</fullName>
    </submittedName>
</protein>
<comment type="caution">
    <text evidence="1">The sequence shown here is derived from an EMBL/GenBank/DDBJ whole genome shotgun (WGS) entry which is preliminary data.</text>
</comment>
<dbReference type="Proteomes" id="UP001057279">
    <property type="component" value="Linkage Group LG10"/>
</dbReference>
<evidence type="ECO:0000313" key="2">
    <source>
        <dbReference type="Proteomes" id="UP001057279"/>
    </source>
</evidence>
<accession>A0ACB9UUX9</accession>
<dbReference type="EMBL" id="CM043035">
    <property type="protein sequence ID" value="KAI4581373.1"/>
    <property type="molecule type" value="Genomic_DNA"/>
</dbReference>
<proteinExistence type="predicted"/>
<organism evidence="1 2">
    <name type="scientific">Ovis ammon polii x Ovis aries</name>
    <dbReference type="NCBI Taxonomy" id="2918886"/>
    <lineage>
        <taxon>Eukaryota</taxon>
        <taxon>Metazoa</taxon>
        <taxon>Chordata</taxon>
        <taxon>Craniata</taxon>
        <taxon>Vertebrata</taxon>
        <taxon>Euteleostomi</taxon>
        <taxon>Mammalia</taxon>
        <taxon>Eutheria</taxon>
        <taxon>Laurasiatheria</taxon>
        <taxon>Artiodactyla</taxon>
        <taxon>Ruminantia</taxon>
        <taxon>Pecora</taxon>
        <taxon>Bovidae</taxon>
        <taxon>Caprinae</taxon>
        <taxon>Ovis</taxon>
    </lineage>
</organism>
<evidence type="ECO:0000313" key="1">
    <source>
        <dbReference type="EMBL" id="KAI4581373.1"/>
    </source>
</evidence>
<sequence>MDGYRVLRVIGEGSFGRALLVQQESSNRMFAVKEIRLPKSLSDTRISRKEAVLLAKMKHPNIVAFKESFEAEGHLYIVMEYCDGGDLMQKIKHQKGKLFPEDMILHWFTQMCLGVNHIHKKRVLHRDIKSKNVFLTQDGKVKLGDFGSARLLASPMAFACTYVGTPYYVPPEIWENMPYNNKSDIWSLGCILYELCTLKHPFQANSWKSLILKICQGSMNPLPSHYSYELQHLIKQIFKKNPSHRPSATTLLSRGSLARLIQKCLSPEIITEYGEQVLEETKKSMHSTPRKKDPSRTRITLGNEASTVQREEPGGKCSHTDLESINKNLVESALRRVNREEKASSPGPLRRQWEKNVPSTALRALENSPILTSSLTAEDDRGGSVIKYSENNTRKQWLKETPETLLNILKNADLSLAFQTYTIYRPGTEGFLKGPLSEETEASDDVDGGWDSVILDPERLEPGLDEEDTPSQDLRKSPDRRISRGTSRLYGLETMDQYDMIKAIGEGAFGKAYLAKRKSDSEPCVIKEINFEKMPIQGKEASKKEVILLAEMKHPNIVTFFNSFQELERQVISKYLKPLQHQMRPFFTENNRLFIVMEYCDGGDLMKRIRRQRGVLFSEDQILSWFVQISLGLKHIHDRKVLHRDIKTQNIFLSKNGMVAKLGDFGIARVLNNTMELARTCIGTPYYLSPEICQNKPYNNKTDIWSLGCVLYELCTLRHPFEGNNLQQLVLKICQARVPRISPRFSRDLQFLISQLFEVSPRDRPSINSILKRPFLENLIAKYLTPEVIHEEFSHPLLHKARPSASPPAGKVAPDSKIQKVRFQGKCLPGSRITVPNKRKDVLYRNEWRPPAGAQTPVSVKAVERPKLAAVCGHYHHFYAQLDLLRERAHGPNYHHVPQKDSRDEESYDQEESHSPPPSQWLAEYLQRKCEAQQYKLKVEKQLTILSQGPTPFQGFNQMPVALSLHCCLRALSSCGKRELLFAERGVKFEINLDECISDENTLQEEEAVDILNETLTSEDGMKFMEYKCMKGQEDYTDKAFEELCCPEADGRVIEIEGGPENRRRWQREAPGTLLSVLAGAQLTSSSLSANDGECVGSLKEDKGKVQVASDIEVDAGQPDPRSDDDDDTNFEESEDELRNEVVESLEKLATFNEAEKREEVSSSSKDAGNLEETEGIGRQKYSELNEGLESIFIPSDDKICIGDKDQGISTNSQNIQL</sequence>